<feature type="region of interest" description="Disordered" evidence="1">
    <location>
        <begin position="52"/>
        <end position="107"/>
    </location>
</feature>
<evidence type="ECO:0000313" key="3">
    <source>
        <dbReference type="Proteomes" id="UP001177003"/>
    </source>
</evidence>
<gene>
    <name evidence="2" type="ORF">LSALG_LOCUS6627</name>
</gene>
<feature type="compositionally biased region" description="Basic and acidic residues" evidence="1">
    <location>
        <begin position="91"/>
        <end position="107"/>
    </location>
</feature>
<keyword evidence="3" id="KW-1185">Reference proteome</keyword>
<sequence length="135" mass="15346">MVCALQCERRGYESFPKEITKEFDYRREGEIGDQKAARWFVARLAIGGGLRGSTRLKKKKKNDRSSEAAVSSDEKKETKQRGCSSSVLEGVAKENEMAARPDGGRHLGKKMERLRCLEFASGRRPIVKKKERLRL</sequence>
<protein>
    <submittedName>
        <fullName evidence="2">Uncharacterized protein</fullName>
    </submittedName>
</protein>
<name>A0AA35VT38_LACSI</name>
<proteinExistence type="predicted"/>
<dbReference type="EMBL" id="OX465086">
    <property type="protein sequence ID" value="CAI9266053.1"/>
    <property type="molecule type" value="Genomic_DNA"/>
</dbReference>
<evidence type="ECO:0000313" key="2">
    <source>
        <dbReference type="EMBL" id="CAI9266053.1"/>
    </source>
</evidence>
<reference evidence="2" key="1">
    <citation type="submission" date="2023-04" db="EMBL/GenBank/DDBJ databases">
        <authorList>
            <person name="Vijverberg K."/>
            <person name="Xiong W."/>
            <person name="Schranz E."/>
        </authorList>
    </citation>
    <scope>NUCLEOTIDE SEQUENCE</scope>
</reference>
<organism evidence="2 3">
    <name type="scientific">Lactuca saligna</name>
    <name type="common">Willowleaf lettuce</name>
    <dbReference type="NCBI Taxonomy" id="75948"/>
    <lineage>
        <taxon>Eukaryota</taxon>
        <taxon>Viridiplantae</taxon>
        <taxon>Streptophyta</taxon>
        <taxon>Embryophyta</taxon>
        <taxon>Tracheophyta</taxon>
        <taxon>Spermatophyta</taxon>
        <taxon>Magnoliopsida</taxon>
        <taxon>eudicotyledons</taxon>
        <taxon>Gunneridae</taxon>
        <taxon>Pentapetalae</taxon>
        <taxon>asterids</taxon>
        <taxon>campanulids</taxon>
        <taxon>Asterales</taxon>
        <taxon>Asteraceae</taxon>
        <taxon>Cichorioideae</taxon>
        <taxon>Cichorieae</taxon>
        <taxon>Lactucinae</taxon>
        <taxon>Lactuca</taxon>
    </lineage>
</organism>
<dbReference type="AlphaFoldDB" id="A0AA35VT38"/>
<dbReference type="Proteomes" id="UP001177003">
    <property type="component" value="Chromosome 0"/>
</dbReference>
<evidence type="ECO:0000256" key="1">
    <source>
        <dbReference type="SAM" id="MobiDB-lite"/>
    </source>
</evidence>
<accession>A0AA35VT38</accession>